<dbReference type="CTD" id="20210666"/>
<dbReference type="OMA" id="LQKSGHY"/>
<dbReference type="Gene3D" id="1.20.1270.60">
    <property type="entry name" value="Arfaptin homology (AH) domain/BAR domain"/>
    <property type="match status" value="1"/>
</dbReference>
<evidence type="ECO:0000256" key="1">
    <source>
        <dbReference type="ARBA" id="ARBA00010883"/>
    </source>
</evidence>
<dbReference type="GO" id="GO:0031901">
    <property type="term" value="C:early endosome membrane"/>
    <property type="evidence" value="ECO:0000318"/>
    <property type="project" value="GO_Central"/>
</dbReference>
<dbReference type="HOGENOM" id="CLU_057138_0_0_1"/>
<protein>
    <recommendedName>
        <fullName evidence="3">PX domain-containing protein</fullName>
    </recommendedName>
</protein>
<dbReference type="Gene3D" id="3.30.1520.10">
    <property type="entry name" value="Phox-like domain"/>
    <property type="match status" value="1"/>
</dbReference>
<keyword evidence="6" id="KW-1185">Reference proteome</keyword>
<evidence type="ECO:0000259" key="3">
    <source>
        <dbReference type="PROSITE" id="PS50195"/>
    </source>
</evidence>
<dbReference type="SMART" id="SM00312">
    <property type="entry name" value="PX"/>
    <property type="match status" value="1"/>
</dbReference>
<dbReference type="EnsemblMetazoa" id="HelroT187684">
    <property type="protein sequence ID" value="HelroP187684"/>
    <property type="gene ID" value="HelroG187684"/>
</dbReference>
<dbReference type="InParanoid" id="T1FPB9"/>
<dbReference type="EMBL" id="KB095821">
    <property type="protein sequence ID" value="ESO11356.1"/>
    <property type="molecule type" value="Genomic_DNA"/>
</dbReference>
<dbReference type="AlphaFoldDB" id="T1FPB9"/>
<feature type="region of interest" description="Disordered" evidence="2">
    <location>
        <begin position="1"/>
        <end position="35"/>
    </location>
</feature>
<dbReference type="KEGG" id="hro:HELRODRAFT_187684"/>
<dbReference type="InterPro" id="IPR001683">
    <property type="entry name" value="PX_dom"/>
</dbReference>
<dbReference type="STRING" id="6412.T1FPB9"/>
<dbReference type="InterPro" id="IPR027267">
    <property type="entry name" value="AH/BAR_dom_sf"/>
</dbReference>
<accession>T1FPB9</accession>
<evidence type="ECO:0000313" key="5">
    <source>
        <dbReference type="EnsemblMetazoa" id="HelroP187684"/>
    </source>
</evidence>
<sequence>MSAGLSVGVDTSSAADAGGVSDSTPTATSPPTNHDRKSLHLWLEITVNDPEKRNANMKESYVVYCIETRVIDSNMPKYGDAPTSCWRRYSEFELLRNYLISFYPNLIIPPLPYKKAPQFIGRSSIPLSLYNRTESDFIEKRRIGLEKFLMRIAKHKILSMDKIFFCFLFEDSAIWRDRLAACDCKSKTDFKALTSIMMAIKKKKGSSLNGNEQLHKEKIYSDNVISCINTLIKIRGRILNSENIVHRYHGDYGKVMIEWWAVEDGFGGLQAASHYLDAFSQNVEPFMDEEDVLMESLHDCLRYVHSLRKVCLREEMMLLNSEELEASLRNKESQKNLVQQQQQERQMEGVGVKNSLMKNMKERIFGCESNEEREAHLKCIEHDIHISKEMFHALQRDTKNACETATEDIRRFHAEKNSDISHILLRMAFVQIEKSKKNVTVWQNIKESFHKL</sequence>
<proteinExistence type="inferred from homology"/>
<organism evidence="5 6">
    <name type="scientific">Helobdella robusta</name>
    <name type="common">Californian leech</name>
    <dbReference type="NCBI Taxonomy" id="6412"/>
    <lineage>
        <taxon>Eukaryota</taxon>
        <taxon>Metazoa</taxon>
        <taxon>Spiralia</taxon>
        <taxon>Lophotrochozoa</taxon>
        <taxon>Annelida</taxon>
        <taxon>Clitellata</taxon>
        <taxon>Hirudinea</taxon>
        <taxon>Rhynchobdellida</taxon>
        <taxon>Glossiphoniidae</taxon>
        <taxon>Helobdella</taxon>
    </lineage>
</organism>
<name>T1FPB9_HELRO</name>
<reference evidence="4 6" key="2">
    <citation type="journal article" date="2013" name="Nature">
        <title>Insights into bilaterian evolution from three spiralian genomes.</title>
        <authorList>
            <person name="Simakov O."/>
            <person name="Marletaz F."/>
            <person name="Cho S.J."/>
            <person name="Edsinger-Gonzales E."/>
            <person name="Havlak P."/>
            <person name="Hellsten U."/>
            <person name="Kuo D.H."/>
            <person name="Larsson T."/>
            <person name="Lv J."/>
            <person name="Arendt D."/>
            <person name="Savage R."/>
            <person name="Osoegawa K."/>
            <person name="de Jong P."/>
            <person name="Grimwood J."/>
            <person name="Chapman J.A."/>
            <person name="Shapiro H."/>
            <person name="Aerts A."/>
            <person name="Otillar R.P."/>
            <person name="Terry A.Y."/>
            <person name="Boore J.L."/>
            <person name="Grigoriev I.V."/>
            <person name="Lindberg D.R."/>
            <person name="Seaver E.C."/>
            <person name="Weisblat D.A."/>
            <person name="Putnam N.H."/>
            <person name="Rokhsar D.S."/>
        </authorList>
    </citation>
    <scope>NUCLEOTIDE SEQUENCE</scope>
</reference>
<reference evidence="5" key="3">
    <citation type="submission" date="2015-06" db="UniProtKB">
        <authorList>
            <consortium name="EnsemblMetazoa"/>
        </authorList>
    </citation>
    <scope>IDENTIFICATION</scope>
</reference>
<dbReference type="SUPFAM" id="SSF64268">
    <property type="entry name" value="PX domain"/>
    <property type="match status" value="1"/>
</dbReference>
<dbReference type="GO" id="GO:2000786">
    <property type="term" value="P:positive regulation of autophagosome assembly"/>
    <property type="evidence" value="ECO:0000318"/>
    <property type="project" value="GO_Central"/>
</dbReference>
<gene>
    <name evidence="5" type="primary">20210666</name>
    <name evidence="4" type="ORF">HELRODRAFT_187684</name>
</gene>
<dbReference type="Pfam" id="PF00787">
    <property type="entry name" value="PX"/>
    <property type="match status" value="1"/>
</dbReference>
<comment type="similarity">
    <text evidence="1">Belongs to the sorting nexin family.</text>
</comment>
<dbReference type="PANTHER" id="PTHR46596">
    <property type="entry name" value="SORTING NEXIN-4"/>
    <property type="match status" value="1"/>
</dbReference>
<dbReference type="InterPro" id="IPR034783">
    <property type="entry name" value="SNX4"/>
</dbReference>
<dbReference type="GO" id="GO:0031201">
    <property type="term" value="C:SNARE complex"/>
    <property type="evidence" value="ECO:0000318"/>
    <property type="project" value="GO_Central"/>
</dbReference>
<evidence type="ECO:0000256" key="2">
    <source>
        <dbReference type="SAM" id="MobiDB-lite"/>
    </source>
</evidence>
<dbReference type="eggNOG" id="KOG2273">
    <property type="taxonomic scope" value="Eukaryota"/>
</dbReference>
<dbReference type="EMBL" id="AMQM01008656">
    <property type="status" value="NOT_ANNOTATED_CDS"/>
    <property type="molecule type" value="Genomic_DNA"/>
</dbReference>
<dbReference type="RefSeq" id="XP_009010516.1">
    <property type="nucleotide sequence ID" value="XM_009012268.1"/>
</dbReference>
<dbReference type="GO" id="GO:0005886">
    <property type="term" value="C:plasma membrane"/>
    <property type="evidence" value="ECO:0000318"/>
    <property type="project" value="GO_Central"/>
</dbReference>
<dbReference type="Proteomes" id="UP000015101">
    <property type="component" value="Unassembled WGS sequence"/>
</dbReference>
<reference evidence="6" key="1">
    <citation type="submission" date="2012-12" db="EMBL/GenBank/DDBJ databases">
        <authorList>
            <person name="Hellsten U."/>
            <person name="Grimwood J."/>
            <person name="Chapman J.A."/>
            <person name="Shapiro H."/>
            <person name="Aerts A."/>
            <person name="Otillar R.P."/>
            <person name="Terry A.Y."/>
            <person name="Boore J.L."/>
            <person name="Simakov O."/>
            <person name="Marletaz F."/>
            <person name="Cho S.-J."/>
            <person name="Edsinger-Gonzales E."/>
            <person name="Havlak P."/>
            <person name="Kuo D.-H."/>
            <person name="Larsson T."/>
            <person name="Lv J."/>
            <person name="Arendt D."/>
            <person name="Savage R."/>
            <person name="Osoegawa K."/>
            <person name="de Jong P."/>
            <person name="Lindberg D.R."/>
            <person name="Seaver E.C."/>
            <person name="Weisblat D.A."/>
            <person name="Putnam N.H."/>
            <person name="Grigoriev I.V."/>
            <person name="Rokhsar D.S."/>
        </authorList>
    </citation>
    <scope>NUCLEOTIDE SEQUENCE</scope>
</reference>
<dbReference type="GO" id="GO:0015031">
    <property type="term" value="P:protein transport"/>
    <property type="evidence" value="ECO:0000318"/>
    <property type="project" value="GO_Central"/>
</dbReference>
<dbReference type="GO" id="GO:0032266">
    <property type="term" value="F:phosphatidylinositol-3-phosphate binding"/>
    <property type="evidence" value="ECO:0000318"/>
    <property type="project" value="GO_Central"/>
</dbReference>
<feature type="domain" description="PX" evidence="3">
    <location>
        <begin position="42"/>
        <end position="175"/>
    </location>
</feature>
<feature type="compositionally biased region" description="Low complexity" evidence="2">
    <location>
        <begin position="10"/>
        <end position="32"/>
    </location>
</feature>
<dbReference type="GeneID" id="20210666"/>
<dbReference type="OrthoDB" id="289314at2759"/>
<evidence type="ECO:0000313" key="6">
    <source>
        <dbReference type="Proteomes" id="UP000015101"/>
    </source>
</evidence>
<dbReference type="InterPro" id="IPR036871">
    <property type="entry name" value="PX_dom_sf"/>
</dbReference>
<dbReference type="PROSITE" id="PS50195">
    <property type="entry name" value="PX"/>
    <property type="match status" value="1"/>
</dbReference>
<evidence type="ECO:0000313" key="4">
    <source>
        <dbReference type="EMBL" id="ESO11356.1"/>
    </source>
</evidence>
<dbReference type="PANTHER" id="PTHR46596:SF1">
    <property type="entry name" value="SORTING NEXIN-4"/>
    <property type="match status" value="1"/>
</dbReference>